<organism evidence="1 2">
    <name type="scientific">Micromonospora carbonacea</name>
    <dbReference type="NCBI Taxonomy" id="47853"/>
    <lineage>
        <taxon>Bacteria</taxon>
        <taxon>Bacillati</taxon>
        <taxon>Actinomycetota</taxon>
        <taxon>Actinomycetes</taxon>
        <taxon>Micromonosporales</taxon>
        <taxon>Micromonosporaceae</taxon>
        <taxon>Micromonospora</taxon>
    </lineage>
</organism>
<name>A0A1C4YFV4_9ACTN</name>
<proteinExistence type="predicted"/>
<dbReference type="EMBL" id="FMCT01000006">
    <property type="protein sequence ID" value="SCF19536.1"/>
    <property type="molecule type" value="Genomic_DNA"/>
</dbReference>
<evidence type="ECO:0000313" key="1">
    <source>
        <dbReference type="EMBL" id="SCF19536.1"/>
    </source>
</evidence>
<reference evidence="2" key="1">
    <citation type="submission" date="2016-06" db="EMBL/GenBank/DDBJ databases">
        <authorList>
            <person name="Varghese N."/>
            <person name="Submissions Spin"/>
        </authorList>
    </citation>
    <scope>NUCLEOTIDE SEQUENCE [LARGE SCALE GENOMIC DNA]</scope>
    <source>
        <strain evidence="2">DSM 43168</strain>
    </source>
</reference>
<keyword evidence="2" id="KW-1185">Reference proteome</keyword>
<gene>
    <name evidence="1" type="ORF">GA0070563_10693</name>
</gene>
<evidence type="ECO:0000313" key="2">
    <source>
        <dbReference type="Proteomes" id="UP000183585"/>
    </source>
</evidence>
<dbReference type="AlphaFoldDB" id="A0A1C4YFV4"/>
<dbReference type="Proteomes" id="UP000183585">
    <property type="component" value="Unassembled WGS sequence"/>
</dbReference>
<accession>A0A1C4YFV4</accession>
<sequence length="306" mass="31676">MAGCRTYRLLLQISRRSTASTRCSTSEDWTYRSVTTMPPASRAGMISSSMCMVRSAAIARARARPRRTASASRRRSPRRVRVGSVVRYTGWPVRWRSRSASSPAMVVLPTPLGPSTAINTAVQAPVGAVGVRRADALPGDDHRGGAALAAGVVQRARPAGRVGPDLVAVVEAVPVEGVGDLPVEDVADQELAVGVPGLGCAGGEDEVGADGGVAIGEDVDQGAGVAAGQRQGVVGEPDRHQLDAVGQGGGGGGDRPHRLLGRGEPAVGLHAPAEARPHRIHVGRRPWTKSGSPAKRVSRFFAGTPL</sequence>
<protein>
    <submittedName>
        <fullName evidence="1">Uncharacterized protein</fullName>
    </submittedName>
</protein>